<evidence type="ECO:0008006" key="4">
    <source>
        <dbReference type="Google" id="ProtNLM"/>
    </source>
</evidence>
<dbReference type="AlphaFoldDB" id="A0A1M5BMS7"/>
<gene>
    <name evidence="2" type="ORF">SAMN05444405_108168</name>
</gene>
<keyword evidence="3" id="KW-1185">Reference proteome</keyword>
<dbReference type="RefSeq" id="WP_139261366.1">
    <property type="nucleotide sequence ID" value="NZ_FQTV01000008.1"/>
</dbReference>
<sequence length="387" mass="44801">MKPKGLFLLLFFIPVFLTAQDSVKVNKVTFNGYVKDMQSFIFKDFSSTWINSNMINNRLNFKWFITPKFTTSLELANRFLYGTMLNRFPGYSETFEYDNGVVRLSENWFKGKKYLLNTSVDRFWVQYSNSKLQITGGRQRINWGQNLVWNPNDIFNNYSYFDFDYEEKPGSDAVRLQYFLNPTSVVEFAAKLNKQKETTLAALYRFNRWNYDIQFIAGMVDDADFIVGTGWSGQIADGGFTGEASYFKPLSHFMDHKGVFLVSTGYNYTFRNSLFLQTEVLYNGNKNSKDMFSIDQLTSTNLSAKNLFLPDFSLFCSASYPVTPLINCSLAAIGNPQGKLVFIIPTVKFSLSNNLELSFIGQLLRYTEQDIFRQNLNFVYVRLKQSF</sequence>
<dbReference type="STRING" id="1297750.SAMN05444405_108168"/>
<feature type="signal peptide" evidence="1">
    <location>
        <begin position="1"/>
        <end position="19"/>
    </location>
</feature>
<name>A0A1M5BMS7_9BACE</name>
<evidence type="ECO:0000313" key="3">
    <source>
        <dbReference type="Proteomes" id="UP000184509"/>
    </source>
</evidence>
<proteinExistence type="predicted"/>
<dbReference type="EMBL" id="FQTV01000008">
    <property type="protein sequence ID" value="SHF43819.1"/>
    <property type="molecule type" value="Genomic_DNA"/>
</dbReference>
<protein>
    <recommendedName>
        <fullName evidence="4">Capsule assembly protein Wzi</fullName>
    </recommendedName>
</protein>
<feature type="chain" id="PRO_5012206147" description="Capsule assembly protein Wzi" evidence="1">
    <location>
        <begin position="20"/>
        <end position="387"/>
    </location>
</feature>
<evidence type="ECO:0000256" key="1">
    <source>
        <dbReference type="SAM" id="SignalP"/>
    </source>
</evidence>
<reference evidence="2 3" key="1">
    <citation type="submission" date="2016-11" db="EMBL/GenBank/DDBJ databases">
        <authorList>
            <person name="Jaros S."/>
            <person name="Januszkiewicz K."/>
            <person name="Wedrychowicz H."/>
        </authorList>
    </citation>
    <scope>NUCLEOTIDE SEQUENCE [LARGE SCALE GENOMIC DNA]</scope>
    <source>
        <strain evidence="2 3">DSM 26991</strain>
    </source>
</reference>
<evidence type="ECO:0000313" key="2">
    <source>
        <dbReference type="EMBL" id="SHF43819.1"/>
    </source>
</evidence>
<dbReference type="OrthoDB" id="5383458at2"/>
<organism evidence="2 3">
    <name type="scientific">Bacteroides luti</name>
    <dbReference type="NCBI Taxonomy" id="1297750"/>
    <lineage>
        <taxon>Bacteria</taxon>
        <taxon>Pseudomonadati</taxon>
        <taxon>Bacteroidota</taxon>
        <taxon>Bacteroidia</taxon>
        <taxon>Bacteroidales</taxon>
        <taxon>Bacteroidaceae</taxon>
        <taxon>Bacteroides</taxon>
    </lineage>
</organism>
<keyword evidence="1" id="KW-0732">Signal</keyword>
<dbReference type="Proteomes" id="UP000184509">
    <property type="component" value="Unassembled WGS sequence"/>
</dbReference>
<accession>A0A1M5BMS7</accession>